<comment type="caution">
    <text evidence="2">The sequence shown here is derived from an EMBL/GenBank/DDBJ whole genome shotgun (WGS) entry which is preliminary data.</text>
</comment>
<keyword evidence="2" id="KW-0808">Transferase</keyword>
<keyword evidence="3" id="KW-1185">Reference proteome</keyword>
<feature type="transmembrane region" description="Helical" evidence="1">
    <location>
        <begin position="158"/>
        <end position="177"/>
    </location>
</feature>
<organism evidence="2 3">
    <name type="scientific">Actinoplanes lutulentus</name>
    <dbReference type="NCBI Taxonomy" id="1287878"/>
    <lineage>
        <taxon>Bacteria</taxon>
        <taxon>Bacillati</taxon>
        <taxon>Actinomycetota</taxon>
        <taxon>Actinomycetes</taxon>
        <taxon>Micromonosporales</taxon>
        <taxon>Micromonosporaceae</taxon>
        <taxon>Actinoplanes</taxon>
    </lineage>
</organism>
<dbReference type="RefSeq" id="WP_245972815.1">
    <property type="nucleotide sequence ID" value="NZ_JACHWI010000010.1"/>
</dbReference>
<name>A0A327Z5D3_9ACTN</name>
<feature type="transmembrane region" description="Helical" evidence="1">
    <location>
        <begin position="211"/>
        <end position="231"/>
    </location>
</feature>
<reference evidence="2 3" key="1">
    <citation type="submission" date="2018-06" db="EMBL/GenBank/DDBJ databases">
        <title>Genomic Encyclopedia of Type Strains, Phase III (KMG-III): the genomes of soil and plant-associated and newly described type strains.</title>
        <authorList>
            <person name="Whitman W."/>
        </authorList>
    </citation>
    <scope>NUCLEOTIDE SEQUENCE [LARGE SCALE GENOMIC DNA]</scope>
    <source>
        <strain evidence="2 3">CGMCC 4.7090</strain>
    </source>
</reference>
<feature type="transmembrane region" description="Helical" evidence="1">
    <location>
        <begin position="305"/>
        <end position="326"/>
    </location>
</feature>
<accession>A0A327Z5D3</accession>
<gene>
    <name evidence="2" type="ORF">B0I29_11637</name>
</gene>
<feature type="transmembrane region" description="Helical" evidence="1">
    <location>
        <begin position="105"/>
        <end position="128"/>
    </location>
</feature>
<feature type="transmembrane region" description="Helical" evidence="1">
    <location>
        <begin position="135"/>
        <end position="152"/>
    </location>
</feature>
<keyword evidence="1" id="KW-0472">Membrane</keyword>
<evidence type="ECO:0000313" key="3">
    <source>
        <dbReference type="Proteomes" id="UP000249341"/>
    </source>
</evidence>
<feature type="transmembrane region" description="Helical" evidence="1">
    <location>
        <begin position="189"/>
        <end position="205"/>
    </location>
</feature>
<feature type="transmembrane region" description="Helical" evidence="1">
    <location>
        <begin position="36"/>
        <end position="58"/>
    </location>
</feature>
<feature type="transmembrane region" description="Helical" evidence="1">
    <location>
        <begin position="238"/>
        <end position="257"/>
    </location>
</feature>
<dbReference type="EMBL" id="QLMJ01000016">
    <property type="protein sequence ID" value="RAK30378.1"/>
    <property type="molecule type" value="Genomic_DNA"/>
</dbReference>
<feature type="transmembrane region" description="Helical" evidence="1">
    <location>
        <begin position="78"/>
        <end position="99"/>
    </location>
</feature>
<keyword evidence="1" id="KW-1133">Transmembrane helix</keyword>
<sequence>MSMPADDLAEYSSTAGQEPWEPDRIARWIDRDRVRAVALALIVVSVAWRAVIAVRGYFSQDEFVIAARAIDTGLTPGFLFEVFNGHLMPGGLLLAWLLVRVDGLAGWPWALMLVVGQAAVSVAFYLLLRTLLRPGWALLVPLSMFLFSTLTLEVSSLWMVGLLILPVQLSMVLAIAAQMRYARTGRHRYAIHVVLAVLLGLAFDTKALLTVPLLFVLAAALFCSGGLISSIGEAIRRFWVGWVSLTVLCLAYLPFYLTRPVPELEQNTEPGNIVNFIRDLIGVNLVPALVGGPWRWTHAGDGPPLIFTPTPGVWLAWAVLLVVVVVTVRRRAVARRAWLTLLSFVAIVTGLFVVTRLGTSLGSIAGLVPRYLSDVAVVAALCVGVALLGLRNADAQGRTTVVPQDEPGAVVSQHEPGAAASPPPVRGTVAYAMRVAAAVVVAILAAGNLWSIDRFNDVWATKDGREYLSTAQDELAGAPPGTAMVDNIVPDRVVAGYFHPDNLQSHFFRAARLKPVFVTEAVQASMFDDKGRIRPAIVDGLDIVPGPVADCGHRIASGRALRIPLEGTAQDWPWWIHIGYMSSGDSTITFRMGESTHTFEARRGLSQIFFQLQAQGDAVELRANDPNVTLCTQQITVGRIGPMPE</sequence>
<dbReference type="AlphaFoldDB" id="A0A327Z5D3"/>
<keyword evidence="1" id="KW-0812">Transmembrane</keyword>
<feature type="transmembrane region" description="Helical" evidence="1">
    <location>
        <begin position="338"/>
        <end position="359"/>
    </location>
</feature>
<proteinExistence type="predicted"/>
<feature type="transmembrane region" description="Helical" evidence="1">
    <location>
        <begin position="431"/>
        <end position="450"/>
    </location>
</feature>
<dbReference type="Proteomes" id="UP000249341">
    <property type="component" value="Unassembled WGS sequence"/>
</dbReference>
<evidence type="ECO:0000313" key="2">
    <source>
        <dbReference type="EMBL" id="RAK30378.1"/>
    </source>
</evidence>
<feature type="transmembrane region" description="Helical" evidence="1">
    <location>
        <begin position="371"/>
        <end position="390"/>
    </location>
</feature>
<evidence type="ECO:0000256" key="1">
    <source>
        <dbReference type="SAM" id="Phobius"/>
    </source>
</evidence>
<dbReference type="GO" id="GO:0016740">
    <property type="term" value="F:transferase activity"/>
    <property type="evidence" value="ECO:0007669"/>
    <property type="project" value="UniProtKB-KW"/>
</dbReference>
<protein>
    <submittedName>
        <fullName evidence="2">4-amino-4-deoxy-L-arabinose transferase-like glycosyltransferase</fullName>
    </submittedName>
</protein>